<proteinExistence type="predicted"/>
<sequence>MIGTEVRPQIKVEKLEGLDPIFEGGSVHTARATLTNPTAKEFTYDVELYLGVTKEATSGVGSITIPAGGSQSVDFTITIPIAEAAYPVYLDALVAGELIAHYRAVEDVAIEISPAIEIGIITWV</sequence>
<evidence type="ECO:0000313" key="1">
    <source>
        <dbReference type="EMBL" id="GAI83176.1"/>
    </source>
</evidence>
<name>X1SVL2_9ZZZZ</name>
<protein>
    <recommendedName>
        <fullName evidence="2">CARDB domain-containing protein</fullName>
    </recommendedName>
</protein>
<comment type="caution">
    <text evidence="1">The sequence shown here is derived from an EMBL/GenBank/DDBJ whole genome shotgun (WGS) entry which is preliminary data.</text>
</comment>
<organism evidence="1">
    <name type="scientific">marine sediment metagenome</name>
    <dbReference type="NCBI Taxonomy" id="412755"/>
    <lineage>
        <taxon>unclassified sequences</taxon>
        <taxon>metagenomes</taxon>
        <taxon>ecological metagenomes</taxon>
    </lineage>
</organism>
<gene>
    <name evidence="1" type="ORF">S12H4_14612</name>
</gene>
<evidence type="ECO:0008006" key="2">
    <source>
        <dbReference type="Google" id="ProtNLM"/>
    </source>
</evidence>
<reference evidence="1" key="1">
    <citation type="journal article" date="2014" name="Front. Microbiol.">
        <title>High frequency of phylogenetically diverse reductive dehalogenase-homologous genes in deep subseafloor sedimentary metagenomes.</title>
        <authorList>
            <person name="Kawai M."/>
            <person name="Futagami T."/>
            <person name="Toyoda A."/>
            <person name="Takaki Y."/>
            <person name="Nishi S."/>
            <person name="Hori S."/>
            <person name="Arai W."/>
            <person name="Tsubouchi T."/>
            <person name="Morono Y."/>
            <person name="Uchiyama I."/>
            <person name="Ito T."/>
            <person name="Fujiyama A."/>
            <person name="Inagaki F."/>
            <person name="Takami H."/>
        </authorList>
    </citation>
    <scope>NUCLEOTIDE SEQUENCE</scope>
    <source>
        <strain evidence="1">Expedition CK06-06</strain>
    </source>
</reference>
<dbReference type="AlphaFoldDB" id="X1SVL2"/>
<accession>X1SVL2</accession>
<dbReference type="EMBL" id="BARW01006972">
    <property type="protein sequence ID" value="GAI83176.1"/>
    <property type="molecule type" value="Genomic_DNA"/>
</dbReference>